<accession>A0A0T5VWD3</accession>
<dbReference type="AlphaFoldDB" id="A0A0T5VWD3"/>
<sequence>METDLIISAINELHKKADQALESKDITAYTAMFDDSITYTPAEGIALNKRDYTLDLKKYFGHIKEIHTSYYRIKSSFENEVFTEKIARKSVILKPNLLIFSKKQTIQTEEIYHWKNIKGEWKVIAVEIVLEEKY</sequence>
<dbReference type="RefSeq" id="WP_057930791.1">
    <property type="nucleotide sequence ID" value="NZ_LMZQ01000001.1"/>
</dbReference>
<reference evidence="1 2" key="1">
    <citation type="submission" date="2015-11" db="EMBL/GenBank/DDBJ databases">
        <title>Sequence of Pedobacter ginsenosidimutans.</title>
        <authorList>
            <person name="Carson E."/>
            <person name="Keyser V."/>
            <person name="Newman J."/>
            <person name="Miller J."/>
        </authorList>
    </citation>
    <scope>NUCLEOTIDE SEQUENCE [LARGE SCALE GENOMIC DNA]</scope>
    <source>
        <strain evidence="1 2">KACC 14530</strain>
    </source>
</reference>
<protein>
    <recommendedName>
        <fullName evidence="3">DUF4440 domain-containing protein</fullName>
    </recommendedName>
</protein>
<dbReference type="SUPFAM" id="SSF54427">
    <property type="entry name" value="NTF2-like"/>
    <property type="match status" value="1"/>
</dbReference>
<dbReference type="STRING" id="687842.ASU31_02485"/>
<gene>
    <name evidence="1" type="ORF">ASU31_02485</name>
</gene>
<dbReference type="InterPro" id="IPR032710">
    <property type="entry name" value="NTF2-like_dom_sf"/>
</dbReference>
<keyword evidence="2" id="KW-1185">Reference proteome</keyword>
<dbReference type="Gene3D" id="3.10.450.50">
    <property type="match status" value="1"/>
</dbReference>
<organism evidence="1 2">
    <name type="scientific">Pedobacter ginsenosidimutans</name>
    <dbReference type="NCBI Taxonomy" id="687842"/>
    <lineage>
        <taxon>Bacteria</taxon>
        <taxon>Pseudomonadati</taxon>
        <taxon>Bacteroidota</taxon>
        <taxon>Sphingobacteriia</taxon>
        <taxon>Sphingobacteriales</taxon>
        <taxon>Sphingobacteriaceae</taxon>
        <taxon>Pedobacter</taxon>
    </lineage>
</organism>
<proteinExistence type="predicted"/>
<name>A0A0T5VWD3_9SPHI</name>
<evidence type="ECO:0000313" key="2">
    <source>
        <dbReference type="Proteomes" id="UP000051950"/>
    </source>
</evidence>
<comment type="caution">
    <text evidence="1">The sequence shown here is derived from an EMBL/GenBank/DDBJ whole genome shotgun (WGS) entry which is preliminary data.</text>
</comment>
<dbReference type="OrthoDB" id="764870at2"/>
<evidence type="ECO:0000313" key="1">
    <source>
        <dbReference type="EMBL" id="KRT18167.1"/>
    </source>
</evidence>
<dbReference type="Proteomes" id="UP000051950">
    <property type="component" value="Unassembled WGS sequence"/>
</dbReference>
<dbReference type="EMBL" id="LMZQ01000001">
    <property type="protein sequence ID" value="KRT18167.1"/>
    <property type="molecule type" value="Genomic_DNA"/>
</dbReference>
<evidence type="ECO:0008006" key="3">
    <source>
        <dbReference type="Google" id="ProtNLM"/>
    </source>
</evidence>